<organism evidence="1 2">
    <name type="scientific">Absicoccus porci</name>
    <dbReference type="NCBI Taxonomy" id="2486576"/>
    <lineage>
        <taxon>Bacteria</taxon>
        <taxon>Bacillati</taxon>
        <taxon>Bacillota</taxon>
        <taxon>Erysipelotrichia</taxon>
        <taxon>Erysipelotrichales</taxon>
        <taxon>Erysipelotrichaceae</taxon>
        <taxon>Absicoccus</taxon>
    </lineage>
</organism>
<accession>A0A3N0HXU5</accession>
<gene>
    <name evidence="1" type="ORF">EDX97_08090</name>
</gene>
<sequence>MIKIYRLSIPKERRFIIDQYTIRDIAFKVVGVGSVGTRCWVILLEGGSNQDTLILQIKEANDFVGYCTLCARTLAHAHAKTGNRFAIAGYLGKNDCFIQSMAQFADAYANQNENDYQTFLQTLEKSCNDFATASSLYASKILLAFNTSDTSLTPIICN</sequence>
<dbReference type="RefSeq" id="WP_128520668.1">
    <property type="nucleotide sequence ID" value="NZ_RJQC01000003.1"/>
</dbReference>
<dbReference type="EMBL" id="RJQC01000003">
    <property type="protein sequence ID" value="RNM29593.1"/>
    <property type="molecule type" value="Genomic_DNA"/>
</dbReference>
<evidence type="ECO:0000313" key="1">
    <source>
        <dbReference type="EMBL" id="RNM29593.1"/>
    </source>
</evidence>
<keyword evidence="2" id="KW-1185">Reference proteome</keyword>
<proteinExistence type="predicted"/>
<comment type="caution">
    <text evidence="1">The sequence shown here is derived from an EMBL/GenBank/DDBJ whole genome shotgun (WGS) entry which is preliminary data.</text>
</comment>
<reference evidence="1 2" key="1">
    <citation type="submission" date="2018-11" db="EMBL/GenBank/DDBJ databases">
        <title>Clostridium sp. nov., a member of the family Erysipelotrichaceae isolated from pig faeces.</title>
        <authorList>
            <person name="Chang Y.-H."/>
        </authorList>
    </citation>
    <scope>NUCLEOTIDE SEQUENCE [LARGE SCALE GENOMIC DNA]</scope>
    <source>
        <strain evidence="1 2">YH-panp20</strain>
    </source>
</reference>
<dbReference type="Pfam" id="PF10009">
    <property type="entry name" value="DUF2252"/>
    <property type="match status" value="2"/>
</dbReference>
<name>A0A3N0HXU5_9FIRM</name>
<dbReference type="Proteomes" id="UP000276568">
    <property type="component" value="Unassembled WGS sequence"/>
</dbReference>
<protein>
    <submittedName>
        <fullName evidence="1">DUF2252 domain-containing protein</fullName>
    </submittedName>
</protein>
<dbReference type="PANTHER" id="PTHR39441">
    <property type="entry name" value="DUF2252 DOMAIN-CONTAINING PROTEIN"/>
    <property type="match status" value="1"/>
</dbReference>
<dbReference type="InterPro" id="IPR018721">
    <property type="entry name" value="DUF2252"/>
</dbReference>
<dbReference type="OrthoDB" id="1491115at2"/>
<evidence type="ECO:0000313" key="2">
    <source>
        <dbReference type="Proteomes" id="UP000276568"/>
    </source>
</evidence>
<dbReference type="AlphaFoldDB" id="A0A3N0HXU5"/>
<dbReference type="PANTHER" id="PTHR39441:SF1">
    <property type="entry name" value="DUF2252 DOMAIN-CONTAINING PROTEIN"/>
    <property type="match status" value="1"/>
</dbReference>